<dbReference type="OrthoDB" id="21648at2759"/>
<feature type="compositionally biased region" description="Polar residues" evidence="1">
    <location>
        <begin position="1"/>
        <end position="11"/>
    </location>
</feature>
<comment type="caution">
    <text evidence="2">The sequence shown here is derived from an EMBL/GenBank/DDBJ whole genome shotgun (WGS) entry which is preliminary data.</text>
</comment>
<keyword evidence="3" id="KW-1185">Reference proteome</keyword>
<protein>
    <submittedName>
        <fullName evidence="2">Uncharacterized protein</fullName>
    </submittedName>
</protein>
<evidence type="ECO:0000256" key="1">
    <source>
        <dbReference type="SAM" id="MobiDB-lite"/>
    </source>
</evidence>
<evidence type="ECO:0000313" key="3">
    <source>
        <dbReference type="Proteomes" id="UP000757232"/>
    </source>
</evidence>
<name>A0A9Q5I4Q6_SANBA</name>
<sequence>MARATRSTTASVEKHEDENQDPSGTPPPVVAKPSKTVNKKRKRTQGADSEDLPSAKQNKINEEEETPEKGEDALLPQEEPAHLPFAGDLPMADEDAQKILEILEVADTQGLLDRVFPVQDARLPKLPSSSPSSSKTTSDSYSLRTLLKESKDHPLRVYRSVIKQLYPISSQPRARISPPAAHQLRFCQLALSLVEQASHRTIDVLSLKPEHILPVKGEEGDTEKDVDTRRRKYALVQRLPTGDLWTSLDSDIAGSDTKPLSQLGTGHAELVAVIPSSSSSKPIPTLGELHADKKVLAKYKPPTTRHVSCGSYLDYGPYASFAPAFDSDGADVGRIGVSDVLWRRHVKGKAREKARILGERLRAKLALQAADAMEVDEVVEAVPSEMTDAELRKEAGKRRELLEKLFAPEESEALQEVLDALEREENVGELLLHNAKALVQLQELQKERLQSENGTSKDVAVGSEEWNLAQMIMDSLTLLASFRPRKPGGTVSATLPPVPVLRVLQQTLPSEASQGWHGTLSESGGLSVRDDTTLRVKGPLENVQSSITATAPTATSTAPTTQTPAPPFSTNYTYAAFQQHYRTVPTQNQGYLGSAYSQTAATPQAQNVQTPYQTQIQYGGSNQYSYSSWLQNQAAAGSLVGTPTPGSRKGTPGPQSTAAATSTLTNPTYLPYTSALAATTSATPARAVANTVSAKPATNGWSATAATPGTPSPMANVYTLPPHLRASGLAAPSSPLPTAAALSAASQNYLSGYQAATTTAPSTNA</sequence>
<feature type="region of interest" description="Disordered" evidence="1">
    <location>
        <begin position="637"/>
        <end position="662"/>
    </location>
</feature>
<dbReference type="Proteomes" id="UP000757232">
    <property type="component" value="Unassembled WGS sequence"/>
</dbReference>
<feature type="compositionally biased region" description="Low complexity" evidence="1">
    <location>
        <begin position="545"/>
        <end position="563"/>
    </location>
</feature>
<accession>A0A9Q5I4Q6</accession>
<feature type="compositionally biased region" description="Polar residues" evidence="1">
    <location>
        <begin position="653"/>
        <end position="662"/>
    </location>
</feature>
<reference evidence="2" key="1">
    <citation type="submission" date="2016-06" db="EMBL/GenBank/DDBJ databases">
        <title>Draft Genome sequence of the fungus Inonotus baumii.</title>
        <authorList>
            <person name="Zhu H."/>
            <person name="Lin W."/>
        </authorList>
    </citation>
    <scope>NUCLEOTIDE SEQUENCE</scope>
    <source>
        <strain evidence="2">821</strain>
    </source>
</reference>
<organism evidence="2 3">
    <name type="scientific">Sanghuangporus baumii</name>
    <name type="common">Phellinus baumii</name>
    <dbReference type="NCBI Taxonomy" id="108892"/>
    <lineage>
        <taxon>Eukaryota</taxon>
        <taxon>Fungi</taxon>
        <taxon>Dikarya</taxon>
        <taxon>Basidiomycota</taxon>
        <taxon>Agaricomycotina</taxon>
        <taxon>Agaricomycetes</taxon>
        <taxon>Hymenochaetales</taxon>
        <taxon>Hymenochaetaceae</taxon>
        <taxon>Sanghuangporus</taxon>
    </lineage>
</organism>
<feature type="compositionally biased region" description="Low complexity" evidence="1">
    <location>
        <begin position="124"/>
        <end position="141"/>
    </location>
</feature>
<feature type="region of interest" description="Disordered" evidence="1">
    <location>
        <begin position="122"/>
        <end position="141"/>
    </location>
</feature>
<evidence type="ECO:0000313" key="2">
    <source>
        <dbReference type="EMBL" id="OCB91633.1"/>
    </source>
</evidence>
<feature type="region of interest" description="Disordered" evidence="1">
    <location>
        <begin position="1"/>
        <end position="72"/>
    </location>
</feature>
<dbReference type="EMBL" id="LNZH02000076">
    <property type="protein sequence ID" value="OCB91633.1"/>
    <property type="molecule type" value="Genomic_DNA"/>
</dbReference>
<feature type="region of interest" description="Disordered" evidence="1">
    <location>
        <begin position="543"/>
        <end position="567"/>
    </location>
</feature>
<gene>
    <name evidence="2" type="ORF">A7U60_g1094</name>
</gene>
<proteinExistence type="predicted"/>
<dbReference type="AlphaFoldDB" id="A0A9Q5I4Q6"/>